<keyword evidence="1" id="KW-0472">Membrane</keyword>
<evidence type="ECO:0000313" key="5">
    <source>
        <dbReference type="EMBL" id="RHN06302.1"/>
    </source>
</evidence>
<evidence type="ECO:0000313" key="9">
    <source>
        <dbReference type="Proteomes" id="UP000479531"/>
    </source>
</evidence>
<evidence type="ECO:0000313" key="8">
    <source>
        <dbReference type="Proteomes" id="UP000284465"/>
    </source>
</evidence>
<reference evidence="6 7" key="1">
    <citation type="submission" date="2018-08" db="EMBL/GenBank/DDBJ databases">
        <title>A genome reference for cultivated species of the human gut microbiota.</title>
        <authorList>
            <person name="Zou Y."/>
            <person name="Xue W."/>
            <person name="Luo G."/>
        </authorList>
    </citation>
    <scope>NUCLEOTIDE SEQUENCE [LARGE SCALE GENOMIC DNA]</scope>
    <source>
        <strain evidence="5 6">AF31-21AC</strain>
        <strain evidence="4 7">AM22-21LB</strain>
        <strain evidence="3 8">AM43-11</strain>
    </source>
</reference>
<evidence type="ECO:0000313" key="6">
    <source>
        <dbReference type="Proteomes" id="UP000283586"/>
    </source>
</evidence>
<comment type="caution">
    <text evidence="3">The sequence shown here is derived from an EMBL/GenBank/DDBJ whole genome shotgun (WGS) entry which is preliminary data.</text>
</comment>
<dbReference type="EMBL" id="QSFP01000012">
    <property type="protein sequence ID" value="RHA66548.1"/>
    <property type="molecule type" value="Genomic_DNA"/>
</dbReference>
<dbReference type="Proteomes" id="UP000284051">
    <property type="component" value="Unassembled WGS sequence"/>
</dbReference>
<reference evidence="2 9" key="2">
    <citation type="submission" date="2019-10" db="EMBL/GenBank/DDBJ databases">
        <title>Roseburia spp. ameliorate alcoholic fatty liver via restoration of gut barrier function.</title>
        <authorList>
            <person name="Seo B."/>
            <person name="Ko G."/>
        </authorList>
    </citation>
    <scope>NUCLEOTIDE SEQUENCE [LARGE SCALE GENOMIC DNA]</scope>
    <source>
        <strain evidence="2 9">SNUG30017</strain>
    </source>
</reference>
<evidence type="ECO:0000313" key="7">
    <source>
        <dbReference type="Proteomes" id="UP000284051"/>
    </source>
</evidence>
<organism evidence="3 8">
    <name type="scientific">Roseburia intestinalis</name>
    <dbReference type="NCBI Taxonomy" id="166486"/>
    <lineage>
        <taxon>Bacteria</taxon>
        <taxon>Bacillati</taxon>
        <taxon>Bacillota</taxon>
        <taxon>Clostridia</taxon>
        <taxon>Lachnospirales</taxon>
        <taxon>Lachnospiraceae</taxon>
        <taxon>Roseburia</taxon>
    </lineage>
</organism>
<dbReference type="AlphaFoldDB" id="A0A1Q6SBI3"/>
<protein>
    <submittedName>
        <fullName evidence="3">Sodium-dependent neutral amino acid transporter B(0)</fullName>
    </submittedName>
</protein>
<keyword evidence="1" id="KW-1133">Transmembrane helix</keyword>
<dbReference type="EMBL" id="QRQN01000016">
    <property type="protein sequence ID" value="RHN06302.1"/>
    <property type="molecule type" value="Genomic_DNA"/>
</dbReference>
<feature type="transmembrane region" description="Helical" evidence="1">
    <location>
        <begin position="15"/>
        <end position="34"/>
    </location>
</feature>
<dbReference type="Proteomes" id="UP000479531">
    <property type="component" value="Unassembled WGS sequence"/>
</dbReference>
<evidence type="ECO:0000256" key="1">
    <source>
        <dbReference type="SAM" id="Phobius"/>
    </source>
</evidence>
<dbReference type="EMBL" id="WGGT01000022">
    <property type="protein sequence ID" value="MVQ47065.1"/>
    <property type="molecule type" value="Genomic_DNA"/>
</dbReference>
<name>A0A1Q6SBI3_9FIRM</name>
<evidence type="ECO:0000313" key="3">
    <source>
        <dbReference type="EMBL" id="RHA66548.1"/>
    </source>
</evidence>
<keyword evidence="1" id="KW-0812">Transmembrane</keyword>
<dbReference type="EMBL" id="QRID01000016">
    <property type="protein sequence ID" value="RHG26538.1"/>
    <property type="molecule type" value="Genomic_DNA"/>
</dbReference>
<evidence type="ECO:0000313" key="4">
    <source>
        <dbReference type="EMBL" id="RHG26538.1"/>
    </source>
</evidence>
<dbReference type="Proteomes" id="UP000283586">
    <property type="component" value="Unassembled WGS sequence"/>
</dbReference>
<gene>
    <name evidence="4" type="ORF">DW264_14650</name>
    <name evidence="3" type="ORF">DW927_11675</name>
    <name evidence="5" type="ORF">DWZ31_12810</name>
    <name evidence="2" type="ORF">GCK47_15565</name>
</gene>
<sequence length="58" mass="6916">MIVSCAVKWAYTAETLLLCLFFCVILGIITRFFLYMENEEPDKKNTWYNVGMIWELIM</sequence>
<accession>A0A1Q6SBI3</accession>
<evidence type="ECO:0000313" key="2">
    <source>
        <dbReference type="EMBL" id="MVQ47065.1"/>
    </source>
</evidence>
<proteinExistence type="predicted"/>
<dbReference type="Proteomes" id="UP000284465">
    <property type="component" value="Unassembled WGS sequence"/>
</dbReference>